<dbReference type="Proteomes" id="UP001229952">
    <property type="component" value="Plasmid unnamed1"/>
</dbReference>
<keyword evidence="5" id="KW-1185">Reference proteome</keyword>
<name>A0ABY9IG16_9ACTN</name>
<keyword evidence="1" id="KW-0597">Phosphoprotein</keyword>
<evidence type="ECO:0000256" key="2">
    <source>
        <dbReference type="SAM" id="MobiDB-lite"/>
    </source>
</evidence>
<organism evidence="4 5">
    <name type="scientific">Streptomyces laculatispora</name>
    <dbReference type="NCBI Taxonomy" id="887464"/>
    <lineage>
        <taxon>Bacteria</taxon>
        <taxon>Bacillati</taxon>
        <taxon>Actinomycetota</taxon>
        <taxon>Actinomycetes</taxon>
        <taxon>Kitasatosporales</taxon>
        <taxon>Streptomycetaceae</taxon>
        <taxon>Streptomyces</taxon>
    </lineage>
</organism>
<reference evidence="4 5" key="1">
    <citation type="submission" date="2023-03" db="EMBL/GenBank/DDBJ databases">
        <title>Isolation and description of six Streptomyces strains from soil environments, able to metabolize different microbial glucans.</title>
        <authorList>
            <person name="Widen T."/>
            <person name="Larsbrink J."/>
        </authorList>
    </citation>
    <scope>NUCLEOTIDE SEQUENCE [LARGE SCALE GENOMIC DNA]</scope>
    <source>
        <strain evidence="4 5">Mut2</strain>
        <plasmid evidence="4 5">unnamed1</plasmid>
    </source>
</reference>
<feature type="domain" description="Response regulatory" evidence="3">
    <location>
        <begin position="2"/>
        <end position="123"/>
    </location>
</feature>
<dbReference type="InterPro" id="IPR001789">
    <property type="entry name" value="Sig_transdc_resp-reg_receiver"/>
</dbReference>
<proteinExistence type="predicted"/>
<feature type="modified residue" description="4-aspartylphosphate" evidence="1">
    <location>
        <position position="52"/>
    </location>
</feature>
<dbReference type="EMBL" id="CP120993">
    <property type="protein sequence ID" value="WLQ45609.1"/>
    <property type="molecule type" value="Genomic_DNA"/>
</dbReference>
<dbReference type="InterPro" id="IPR011006">
    <property type="entry name" value="CheY-like_superfamily"/>
</dbReference>
<dbReference type="SUPFAM" id="SSF52172">
    <property type="entry name" value="CheY-like"/>
    <property type="match status" value="1"/>
</dbReference>
<dbReference type="RefSeq" id="WP_306092756.1">
    <property type="nucleotide sequence ID" value="NZ_CP120993.1"/>
</dbReference>
<dbReference type="PROSITE" id="PS50110">
    <property type="entry name" value="RESPONSE_REGULATORY"/>
    <property type="match status" value="1"/>
</dbReference>
<evidence type="ECO:0000313" key="4">
    <source>
        <dbReference type="EMBL" id="WLQ45609.1"/>
    </source>
</evidence>
<gene>
    <name evidence="4" type="ORF">P8A22_37925</name>
</gene>
<evidence type="ECO:0000259" key="3">
    <source>
        <dbReference type="PROSITE" id="PS50110"/>
    </source>
</evidence>
<geneLocation type="plasmid" evidence="4 5">
    <name>unnamed1</name>
</geneLocation>
<sequence length="269" mass="29899">MRILVVDDMLIVESGVARAVEEGGHMVVGARDPAALRVLLEQDTDFQLAFVDLHYGRSATESGLAALEALDQHSIPSVVFSADGEQNRLLFLLAAFEFFPETSTFLSKHAGDQTINSIVEAIGRGDTPNAGPSRRYRPSRKEPASYLQQLVRRSSDLPLWRALAMHTTLSVIAGAAHCSQRKVSMFISERQPVIAALQQQMLDLPVVPAVREGERNTPLLEVCRFAQPNADFFNDPDVERLIDQAWGDRPLQRSAASRFGDAYRRKMRK</sequence>
<protein>
    <submittedName>
        <fullName evidence="4">Response regulator</fullName>
    </submittedName>
</protein>
<evidence type="ECO:0000313" key="5">
    <source>
        <dbReference type="Proteomes" id="UP001229952"/>
    </source>
</evidence>
<evidence type="ECO:0000256" key="1">
    <source>
        <dbReference type="PROSITE-ProRule" id="PRU00169"/>
    </source>
</evidence>
<keyword evidence="4" id="KW-0614">Plasmid</keyword>
<feature type="region of interest" description="Disordered" evidence="2">
    <location>
        <begin position="123"/>
        <end position="142"/>
    </location>
</feature>
<accession>A0ABY9IG16</accession>
<dbReference type="Gene3D" id="3.40.50.2300">
    <property type="match status" value="1"/>
</dbReference>